<dbReference type="InterPro" id="IPR000601">
    <property type="entry name" value="PKD_dom"/>
</dbReference>
<name>A0ABP5L0X9_9ACTN</name>
<dbReference type="Pfam" id="PF00801">
    <property type="entry name" value="PKD"/>
    <property type="match status" value="1"/>
</dbReference>
<dbReference type="PANTHER" id="PTHR40088">
    <property type="entry name" value="PECTATE LYASE (EUROFUNG)"/>
    <property type="match status" value="1"/>
</dbReference>
<dbReference type="CDD" id="cd00146">
    <property type="entry name" value="PKD"/>
    <property type="match status" value="2"/>
</dbReference>
<gene>
    <name evidence="7" type="ORF">GCM10009760_19510</name>
</gene>
<protein>
    <recommendedName>
        <fullName evidence="6">PKD domain-containing protein</fullName>
    </recommendedName>
</protein>
<dbReference type="Pfam" id="PF13229">
    <property type="entry name" value="Beta_helix"/>
    <property type="match status" value="1"/>
</dbReference>
<feature type="domain" description="PKD" evidence="6">
    <location>
        <begin position="507"/>
        <end position="565"/>
    </location>
</feature>
<reference evidence="8" key="1">
    <citation type="journal article" date="2019" name="Int. J. Syst. Evol. Microbiol.">
        <title>The Global Catalogue of Microorganisms (GCM) 10K type strain sequencing project: providing services to taxonomists for standard genome sequencing and annotation.</title>
        <authorList>
            <consortium name="The Broad Institute Genomics Platform"/>
            <consortium name="The Broad Institute Genome Sequencing Center for Infectious Disease"/>
            <person name="Wu L."/>
            <person name="Ma J."/>
        </authorList>
    </citation>
    <scope>NUCLEOTIDE SEQUENCE [LARGE SCALE GENOMIC DNA]</scope>
    <source>
        <strain evidence="8">JCM 14560</strain>
    </source>
</reference>
<dbReference type="InterPro" id="IPR012334">
    <property type="entry name" value="Pectin_lyas_fold"/>
</dbReference>
<dbReference type="EMBL" id="BAAANT010000008">
    <property type="protein sequence ID" value="GAA2138307.1"/>
    <property type="molecule type" value="Genomic_DNA"/>
</dbReference>
<feature type="signal peptide" evidence="5">
    <location>
        <begin position="1"/>
        <end position="25"/>
    </location>
</feature>
<dbReference type="InterPro" id="IPR035986">
    <property type="entry name" value="PKD_dom_sf"/>
</dbReference>
<dbReference type="InterPro" id="IPR052052">
    <property type="entry name" value="Polysaccharide_Lyase_9"/>
</dbReference>
<feature type="domain" description="PKD" evidence="6">
    <location>
        <begin position="414"/>
        <end position="479"/>
    </location>
</feature>
<evidence type="ECO:0000313" key="8">
    <source>
        <dbReference type="Proteomes" id="UP001422759"/>
    </source>
</evidence>
<accession>A0ABP5L0X9</accession>
<dbReference type="Pfam" id="PF18911">
    <property type="entry name" value="PKD_4"/>
    <property type="match status" value="1"/>
</dbReference>
<dbReference type="RefSeq" id="WP_344462932.1">
    <property type="nucleotide sequence ID" value="NZ_BAAANT010000008.1"/>
</dbReference>
<dbReference type="Gene3D" id="2.60.40.10">
    <property type="entry name" value="Immunoglobulins"/>
    <property type="match status" value="2"/>
</dbReference>
<dbReference type="SMART" id="SM00089">
    <property type="entry name" value="PKD"/>
    <property type="match status" value="2"/>
</dbReference>
<dbReference type="InterPro" id="IPR006626">
    <property type="entry name" value="PbH1"/>
</dbReference>
<dbReference type="SUPFAM" id="SSF51126">
    <property type="entry name" value="Pectin lyase-like"/>
    <property type="match status" value="1"/>
</dbReference>
<comment type="caution">
    <text evidence="7">The sequence shown here is derived from an EMBL/GenBank/DDBJ whole genome shotgun (WGS) entry which is preliminary data.</text>
</comment>
<dbReference type="Gene3D" id="2.160.20.10">
    <property type="entry name" value="Single-stranded right-handed beta-helix, Pectin lyase-like"/>
    <property type="match status" value="1"/>
</dbReference>
<evidence type="ECO:0000259" key="6">
    <source>
        <dbReference type="PROSITE" id="PS50093"/>
    </source>
</evidence>
<evidence type="ECO:0000256" key="5">
    <source>
        <dbReference type="SAM" id="SignalP"/>
    </source>
</evidence>
<evidence type="ECO:0000256" key="3">
    <source>
        <dbReference type="ARBA" id="ARBA00022729"/>
    </source>
</evidence>
<dbReference type="PANTHER" id="PTHR40088:SF2">
    <property type="entry name" value="SECRETED SUGAR HYDROLASE"/>
    <property type="match status" value="1"/>
</dbReference>
<dbReference type="InterPro" id="IPR011050">
    <property type="entry name" value="Pectin_lyase_fold/virulence"/>
</dbReference>
<dbReference type="InterPro" id="IPR039448">
    <property type="entry name" value="Beta_helix"/>
</dbReference>
<comment type="subcellular location">
    <subcellularLocation>
        <location evidence="1">Secreted</location>
    </subcellularLocation>
</comment>
<dbReference type="InterPro" id="IPR013783">
    <property type="entry name" value="Ig-like_fold"/>
</dbReference>
<dbReference type="InterPro" id="IPR022409">
    <property type="entry name" value="PKD/Chitinase_dom"/>
</dbReference>
<evidence type="ECO:0000256" key="4">
    <source>
        <dbReference type="SAM" id="MobiDB-lite"/>
    </source>
</evidence>
<dbReference type="SMART" id="SM00710">
    <property type="entry name" value="PbH1"/>
    <property type="match status" value="4"/>
</dbReference>
<evidence type="ECO:0000256" key="1">
    <source>
        <dbReference type="ARBA" id="ARBA00004613"/>
    </source>
</evidence>
<sequence>MRLRHIAGLATAASVVLGLPAPAFAVADTSTIYVDGSRSSGCTDSGTGTQQQPFCTIQAAADAAQPGQTVQVAPRIYNQQVTLTHSGTQDKPITFRGSSMSASGIMPRLYRSGPGPLGGFVLNGVHDVVLSGFAVQTLGEAVKLNGTSRVTLDGNYLWGGSSGSPDAGAVHLTGSSSATTISRNLIRTNAVDSVLLEPGTSGAVVTGNAIENWSGAGIQATDAPGTVVTGNTVSTNCGSAVSLLGASAHSVAENNVLAPTPYLAQTMICDRITPRLVVAAASTSGTTVDYNVTEPLKSQPAYSWAGTDVATAADLAKAAPGQAVHEITGDPHYSGGSQSDDLKLAEGSPAIDSADAGAPGELPTDLLGLQPIDDPSTSNTGTGAGIRDRGAYELSTTSRQLGLSTSVGRVPTGVPVTFTVQDPGSWSPVVGYRFDFGDGTDPVTADSTSVQHTYTAAGSYTVSVVAVQQNGETTQAATVGEVASAPGPLVPVLQVGALDGALRYSAADNSTSPWSITQASYDFGDGSTPGTDNQHSYHHDGDYTVTMTVQDAGGRTATTSQLLHVAYAASTFHAMTPTRVLDTRQAPAVIGPDGSLTVPLLSRMGFGLPTLPFEQTPTAVVLNVTAVSHNSSGYLTVYPAGGDRPKTSNVNFTANQAVPNLVTVPVGYTGDVSVYTHGSTDVVVDILGYYSSVTQVGDKFGTLPPVRLLDTRSGSPLGAGGETTIAVRGQHGVSDYADAVVLNVTATDGDSGGYFTAYPSGTTRPGTSNLNFAAHQTVANQVIVPIGADGKIKLYNRSGNTHAVVDLFGYYSPVGISPGAESLFVPSTPTRLVDTRPDSPLGPKGVLAVAAGAPAEATAAVVNLTATGATASGYLTAWADGQAQPGTSNLNFAPGGTVPNHVTTPLGIDGKFDVYNSSGSTQVVADLFGYFVKP</sequence>
<keyword evidence="3 5" id="KW-0732">Signal</keyword>
<dbReference type="SUPFAM" id="SSF49299">
    <property type="entry name" value="PKD domain"/>
    <property type="match status" value="2"/>
</dbReference>
<feature type="chain" id="PRO_5045943063" description="PKD domain-containing protein" evidence="5">
    <location>
        <begin position="26"/>
        <end position="934"/>
    </location>
</feature>
<dbReference type="PROSITE" id="PS50093">
    <property type="entry name" value="PKD"/>
    <property type="match status" value="2"/>
</dbReference>
<proteinExistence type="predicted"/>
<evidence type="ECO:0000313" key="7">
    <source>
        <dbReference type="EMBL" id="GAA2138307.1"/>
    </source>
</evidence>
<keyword evidence="8" id="KW-1185">Reference proteome</keyword>
<dbReference type="Proteomes" id="UP001422759">
    <property type="component" value="Unassembled WGS sequence"/>
</dbReference>
<feature type="region of interest" description="Disordered" evidence="4">
    <location>
        <begin position="349"/>
        <end position="388"/>
    </location>
</feature>
<evidence type="ECO:0000256" key="2">
    <source>
        <dbReference type="ARBA" id="ARBA00022525"/>
    </source>
</evidence>
<organism evidence="7 8">
    <name type="scientific">Kitasatospora kazusensis</name>
    <dbReference type="NCBI Taxonomy" id="407974"/>
    <lineage>
        <taxon>Bacteria</taxon>
        <taxon>Bacillati</taxon>
        <taxon>Actinomycetota</taxon>
        <taxon>Actinomycetes</taxon>
        <taxon>Kitasatosporales</taxon>
        <taxon>Streptomycetaceae</taxon>
        <taxon>Kitasatospora</taxon>
    </lineage>
</organism>
<keyword evidence="2" id="KW-0964">Secreted</keyword>